<dbReference type="Gramene" id="EOY27524">
    <property type="protein sequence ID" value="EOY27524"/>
    <property type="gene ID" value="TCM_029362"/>
</dbReference>
<keyword evidence="3" id="KW-1185">Reference proteome</keyword>
<dbReference type="AlphaFoldDB" id="A0A061GKB2"/>
<dbReference type="SUPFAM" id="SSF50249">
    <property type="entry name" value="Nucleic acid-binding proteins"/>
    <property type="match status" value="3"/>
</dbReference>
<dbReference type="CDD" id="cd04480">
    <property type="entry name" value="RPA1_DBD_A_like"/>
    <property type="match status" value="1"/>
</dbReference>
<dbReference type="InParanoid" id="A0A061GKB2"/>
<evidence type="ECO:0000259" key="1">
    <source>
        <dbReference type="Pfam" id="PF02721"/>
    </source>
</evidence>
<dbReference type="Pfam" id="PF02721">
    <property type="entry name" value="DUF223"/>
    <property type="match status" value="1"/>
</dbReference>
<sequence length="320" mass="36609">MDYQYLTDLQLFKPPATIKVKILRIWKSTTPDNPENRLSLDFLIADAKKNVMQAMVRGFDAPLFRLILKEGSIYLIDKYRVMKSKHNFNVLPEDLMIVLSRMSKLKEVVEDSSQYPDYYFNFVHFKDLPHKIYKKKVLTDFVGMVTTITPVTKVQLNNRDIPVQKRDIYIQNASCESLKVVLYGDIALSVEEQEILQRNTNVVLVFTKLMIKTYMPGLRFCAGKFLCPIHDEKTPVLTMIQELTIEDLIGKIQLLAFGQQTEKLIGATIGELAVIKTINKMVLPPPVKALINTRRTFKVGLTGKAIEAGLTIFKIFDSTN</sequence>
<dbReference type="PANTHER" id="PTHR47165">
    <property type="entry name" value="OS03G0429900 PROTEIN"/>
    <property type="match status" value="1"/>
</dbReference>
<proteinExistence type="predicted"/>
<dbReference type="PANTHER" id="PTHR47165:SF4">
    <property type="entry name" value="OS03G0429900 PROTEIN"/>
    <property type="match status" value="1"/>
</dbReference>
<evidence type="ECO:0000313" key="3">
    <source>
        <dbReference type="Proteomes" id="UP000026915"/>
    </source>
</evidence>
<dbReference type="InterPro" id="IPR012340">
    <property type="entry name" value="NA-bd_OB-fold"/>
</dbReference>
<dbReference type="Proteomes" id="UP000026915">
    <property type="component" value="Chromosome 6"/>
</dbReference>
<dbReference type="Gene3D" id="2.40.50.140">
    <property type="entry name" value="Nucleic acid-binding proteins"/>
    <property type="match status" value="2"/>
</dbReference>
<organism evidence="2 3">
    <name type="scientific">Theobroma cacao</name>
    <name type="common">Cacao</name>
    <name type="synonym">Cocoa</name>
    <dbReference type="NCBI Taxonomy" id="3641"/>
    <lineage>
        <taxon>Eukaryota</taxon>
        <taxon>Viridiplantae</taxon>
        <taxon>Streptophyta</taxon>
        <taxon>Embryophyta</taxon>
        <taxon>Tracheophyta</taxon>
        <taxon>Spermatophyta</taxon>
        <taxon>Magnoliopsida</taxon>
        <taxon>eudicotyledons</taxon>
        <taxon>Gunneridae</taxon>
        <taxon>Pentapetalae</taxon>
        <taxon>rosids</taxon>
        <taxon>malvids</taxon>
        <taxon>Malvales</taxon>
        <taxon>Malvaceae</taxon>
        <taxon>Byttnerioideae</taxon>
        <taxon>Theobroma</taxon>
    </lineage>
</organism>
<feature type="domain" description="Replication protein A 70 kDa DNA-binding subunit B/D first OB fold" evidence="1">
    <location>
        <begin position="3"/>
        <end position="98"/>
    </location>
</feature>
<accession>A0A061GKB2</accession>
<dbReference type="STRING" id="3641.A0A061GKB2"/>
<dbReference type="OMA" id="RTVAYHY"/>
<dbReference type="EMBL" id="CM001884">
    <property type="protein sequence ID" value="EOY27524.1"/>
    <property type="molecule type" value="Genomic_DNA"/>
</dbReference>
<evidence type="ECO:0000313" key="2">
    <source>
        <dbReference type="EMBL" id="EOY27524.1"/>
    </source>
</evidence>
<reference evidence="2 3" key="1">
    <citation type="journal article" date="2013" name="Genome Biol.">
        <title>The genome sequence of the most widely cultivated cacao type and its use to identify candidate genes regulating pod color.</title>
        <authorList>
            <person name="Motamayor J.C."/>
            <person name="Mockaitis K."/>
            <person name="Schmutz J."/>
            <person name="Haiminen N."/>
            <person name="Iii D.L."/>
            <person name="Cornejo O."/>
            <person name="Findley S.D."/>
            <person name="Zheng P."/>
            <person name="Utro F."/>
            <person name="Royaert S."/>
            <person name="Saski C."/>
            <person name="Jenkins J."/>
            <person name="Podicheti R."/>
            <person name="Zhao M."/>
            <person name="Scheffler B.E."/>
            <person name="Stack J.C."/>
            <person name="Feltus F.A."/>
            <person name="Mustiga G.M."/>
            <person name="Amores F."/>
            <person name="Phillips W."/>
            <person name="Marelli J.P."/>
            <person name="May G.D."/>
            <person name="Shapiro H."/>
            <person name="Ma J."/>
            <person name="Bustamante C.D."/>
            <person name="Schnell R.J."/>
            <person name="Main D."/>
            <person name="Gilbert D."/>
            <person name="Parida L."/>
            <person name="Kuhn D.N."/>
        </authorList>
    </citation>
    <scope>NUCLEOTIDE SEQUENCE [LARGE SCALE GENOMIC DNA]</scope>
    <source>
        <strain evidence="3">cv. Matina 1-6</strain>
    </source>
</reference>
<dbReference type="InterPro" id="IPR003871">
    <property type="entry name" value="RFA1B/D_OB_1st"/>
</dbReference>
<gene>
    <name evidence="2" type="ORF">TCM_029362</name>
</gene>
<name>A0A061GKB2_THECC</name>
<dbReference type="HOGENOM" id="CLU_044279_0_0_1"/>
<protein>
    <recommendedName>
        <fullName evidence="1">Replication protein A 70 kDa DNA-binding subunit B/D first OB fold domain-containing protein</fullName>
    </recommendedName>
</protein>
<dbReference type="eggNOG" id="KOG0851">
    <property type="taxonomic scope" value="Eukaryota"/>
</dbReference>